<dbReference type="EMBL" id="GBXM01008068">
    <property type="protein sequence ID" value="JAI00510.1"/>
    <property type="molecule type" value="Transcribed_RNA"/>
</dbReference>
<evidence type="ECO:0000313" key="2">
    <source>
        <dbReference type="EMBL" id="JAI00510.1"/>
    </source>
</evidence>
<feature type="compositionally biased region" description="Polar residues" evidence="1">
    <location>
        <begin position="1"/>
        <end position="11"/>
    </location>
</feature>
<organism evidence="2">
    <name type="scientific">Anguilla anguilla</name>
    <name type="common">European freshwater eel</name>
    <name type="synonym">Muraena anguilla</name>
    <dbReference type="NCBI Taxonomy" id="7936"/>
    <lineage>
        <taxon>Eukaryota</taxon>
        <taxon>Metazoa</taxon>
        <taxon>Chordata</taxon>
        <taxon>Craniata</taxon>
        <taxon>Vertebrata</taxon>
        <taxon>Euteleostomi</taxon>
        <taxon>Actinopterygii</taxon>
        <taxon>Neopterygii</taxon>
        <taxon>Teleostei</taxon>
        <taxon>Anguilliformes</taxon>
        <taxon>Anguillidae</taxon>
        <taxon>Anguilla</taxon>
    </lineage>
</organism>
<dbReference type="AlphaFoldDB" id="A0A0E9XCY7"/>
<accession>A0A0E9XCY7</accession>
<feature type="region of interest" description="Disordered" evidence="1">
    <location>
        <begin position="1"/>
        <end position="24"/>
    </location>
</feature>
<sequence length="70" mass="8167">MKYSRKAQTPPSGHIGRLNYTQARSTEHRKLFESKTNTYPDPGPFRNQNMITDNLFRRQLSLVQQPFSLA</sequence>
<reference evidence="2" key="2">
    <citation type="journal article" date="2015" name="Fish Shellfish Immunol.">
        <title>Early steps in the European eel (Anguilla anguilla)-Vibrio vulnificus interaction in the gills: Role of the RtxA13 toxin.</title>
        <authorList>
            <person name="Callol A."/>
            <person name="Pajuelo D."/>
            <person name="Ebbesson L."/>
            <person name="Teles M."/>
            <person name="MacKenzie S."/>
            <person name="Amaro C."/>
        </authorList>
    </citation>
    <scope>NUCLEOTIDE SEQUENCE</scope>
</reference>
<name>A0A0E9XCY7_ANGAN</name>
<protein>
    <submittedName>
        <fullName evidence="2">Uncharacterized protein</fullName>
    </submittedName>
</protein>
<evidence type="ECO:0000256" key="1">
    <source>
        <dbReference type="SAM" id="MobiDB-lite"/>
    </source>
</evidence>
<proteinExistence type="predicted"/>
<reference evidence="2" key="1">
    <citation type="submission" date="2014-11" db="EMBL/GenBank/DDBJ databases">
        <authorList>
            <person name="Amaro Gonzalez C."/>
        </authorList>
    </citation>
    <scope>NUCLEOTIDE SEQUENCE</scope>
</reference>